<feature type="binding site" evidence="9">
    <location>
        <position position="156"/>
    </location>
    <ligand>
        <name>ATP</name>
        <dbReference type="ChEBI" id="CHEBI:30616"/>
    </ligand>
</feature>
<comment type="caution">
    <text evidence="9">Lacks conserved residue(s) required for the propagation of feature annotation.</text>
</comment>
<dbReference type="SMART" id="SM00382">
    <property type="entry name" value="AAA"/>
    <property type="match status" value="1"/>
</dbReference>
<feature type="binding site" evidence="9">
    <location>
        <position position="6"/>
    </location>
    <ligand>
        <name>ATP</name>
        <dbReference type="ChEBI" id="CHEBI:30616"/>
    </ligand>
</feature>
<evidence type="ECO:0000256" key="4">
    <source>
        <dbReference type="ARBA" id="ARBA00022801"/>
    </source>
</evidence>
<feature type="binding site" evidence="9">
    <location>
        <position position="51"/>
    </location>
    <ligand>
        <name>ATP</name>
        <dbReference type="ChEBI" id="CHEBI:30616"/>
    </ligand>
</feature>
<dbReference type="GO" id="GO:0005737">
    <property type="term" value="C:cytoplasm"/>
    <property type="evidence" value="ECO:0007669"/>
    <property type="project" value="UniProtKB-SubCell"/>
</dbReference>
<keyword evidence="4 9" id="KW-0378">Hydrolase</keyword>
<dbReference type="InterPro" id="IPR027417">
    <property type="entry name" value="P-loop_NTPase"/>
</dbReference>
<evidence type="ECO:0000256" key="1">
    <source>
        <dbReference type="ARBA" id="ARBA00022490"/>
    </source>
</evidence>
<dbReference type="NCBIfam" id="NF000868">
    <property type="entry name" value="PRK00080.1"/>
    <property type="match status" value="1"/>
</dbReference>
<keyword evidence="1 9" id="KW-0963">Cytoplasm</keyword>
<dbReference type="GO" id="GO:0048476">
    <property type="term" value="C:Holliday junction resolvase complex"/>
    <property type="evidence" value="ECO:0007669"/>
    <property type="project" value="UniProtKB-UniRule"/>
</dbReference>
<feature type="binding site" evidence="9">
    <location>
        <position position="50"/>
    </location>
    <ligand>
        <name>ATP</name>
        <dbReference type="ChEBI" id="CHEBI:30616"/>
    </ligand>
</feature>
<keyword evidence="11" id="KW-0347">Helicase</keyword>
<comment type="caution">
    <text evidence="11">The sequence shown here is derived from an EMBL/GenBank/DDBJ whole genome shotgun (WGS) entry which is preliminary data.</text>
</comment>
<dbReference type="InterPro" id="IPR004605">
    <property type="entry name" value="DNA_helicase_Holl-junc_RuvB"/>
</dbReference>
<evidence type="ECO:0000259" key="10">
    <source>
        <dbReference type="SMART" id="SM00382"/>
    </source>
</evidence>
<name>A0A2M7UKR5_9BACT</name>
<dbReference type="GO" id="GO:0006281">
    <property type="term" value="P:DNA repair"/>
    <property type="evidence" value="ECO:0007669"/>
    <property type="project" value="UniProtKB-UniRule"/>
</dbReference>
<feature type="binding site" evidence="9">
    <location>
        <position position="51"/>
    </location>
    <ligand>
        <name>Mg(2+)</name>
        <dbReference type="ChEBI" id="CHEBI:18420"/>
    </ligand>
</feature>
<dbReference type="GO" id="GO:0005524">
    <property type="term" value="F:ATP binding"/>
    <property type="evidence" value="ECO:0007669"/>
    <property type="project" value="UniProtKB-UniRule"/>
</dbReference>
<feature type="region of interest" description="Small ATPAse domain (RuvB-S)" evidence="9">
    <location>
        <begin position="167"/>
        <end position="237"/>
    </location>
</feature>
<keyword evidence="2 9" id="KW-0547">Nucleotide-binding</keyword>
<dbReference type="HAMAP" id="MF_00016">
    <property type="entry name" value="DNA_HJ_migration_RuvB"/>
    <property type="match status" value="1"/>
</dbReference>
<dbReference type="Proteomes" id="UP000231071">
    <property type="component" value="Unassembled WGS sequence"/>
</dbReference>
<evidence type="ECO:0000256" key="3">
    <source>
        <dbReference type="ARBA" id="ARBA00022763"/>
    </source>
</evidence>
<gene>
    <name evidence="9" type="primary">ruvB</name>
    <name evidence="11" type="ORF">COY09_00120</name>
</gene>
<keyword evidence="8 9" id="KW-0234">DNA repair</keyword>
<protein>
    <recommendedName>
        <fullName evidence="9">Holliday junction branch migration complex subunit RuvB</fullName>
        <ecNumber evidence="9">3.6.4.-</ecNumber>
    </recommendedName>
</protein>
<feature type="binding site" evidence="9">
    <location>
        <begin position="113"/>
        <end position="115"/>
    </location>
    <ligand>
        <name>ATP</name>
        <dbReference type="ChEBI" id="CHEBI:30616"/>
    </ligand>
</feature>
<keyword evidence="7 9" id="KW-0233">DNA recombination</keyword>
<proteinExistence type="inferred from homology"/>
<feature type="binding site" evidence="9">
    <location>
        <position position="47"/>
    </location>
    <ligand>
        <name>ATP</name>
        <dbReference type="ChEBI" id="CHEBI:30616"/>
    </ligand>
</feature>
<evidence type="ECO:0000313" key="11">
    <source>
        <dbReference type="EMBL" id="PIZ71742.1"/>
    </source>
</evidence>
<dbReference type="GO" id="GO:0009378">
    <property type="term" value="F:four-way junction helicase activity"/>
    <property type="evidence" value="ECO:0007669"/>
    <property type="project" value="InterPro"/>
</dbReference>
<feature type="region of interest" description="Head domain (RuvB-H)" evidence="9">
    <location>
        <begin position="240"/>
        <end position="324"/>
    </location>
</feature>
<feature type="binding site" evidence="9">
    <location>
        <position position="5"/>
    </location>
    <ligand>
        <name>ATP</name>
        <dbReference type="ChEBI" id="CHEBI:30616"/>
    </ligand>
</feature>
<dbReference type="AlphaFoldDB" id="A0A2M7UKR5"/>
<dbReference type="CDD" id="cd00009">
    <property type="entry name" value="AAA"/>
    <property type="match status" value="1"/>
</dbReference>
<evidence type="ECO:0000256" key="7">
    <source>
        <dbReference type="ARBA" id="ARBA00023172"/>
    </source>
</evidence>
<feature type="domain" description="AAA+ ATPase" evidence="10">
    <location>
        <begin position="36"/>
        <end position="167"/>
    </location>
</feature>
<evidence type="ECO:0000256" key="2">
    <source>
        <dbReference type="ARBA" id="ARBA00022741"/>
    </source>
</evidence>
<keyword evidence="5 9" id="KW-0067">ATP-binding</keyword>
<evidence type="ECO:0000313" key="12">
    <source>
        <dbReference type="Proteomes" id="UP000231071"/>
    </source>
</evidence>
<dbReference type="InterPro" id="IPR041445">
    <property type="entry name" value="AAA_lid_4"/>
</dbReference>
<dbReference type="SUPFAM" id="SSF52540">
    <property type="entry name" value="P-loop containing nucleoside triphosphate hydrolases"/>
    <property type="match status" value="1"/>
</dbReference>
<evidence type="ECO:0000256" key="5">
    <source>
        <dbReference type="ARBA" id="ARBA00022840"/>
    </source>
</evidence>
<dbReference type="Pfam" id="PF05491">
    <property type="entry name" value="WHD_RuvB"/>
    <property type="match status" value="1"/>
</dbReference>
<dbReference type="GO" id="GO:0016887">
    <property type="term" value="F:ATP hydrolysis activity"/>
    <property type="evidence" value="ECO:0007669"/>
    <property type="project" value="RHEA"/>
</dbReference>
<dbReference type="PANTHER" id="PTHR42848">
    <property type="match status" value="1"/>
</dbReference>
<feature type="binding site" evidence="9">
    <location>
        <position position="203"/>
    </location>
    <ligand>
        <name>ATP</name>
        <dbReference type="ChEBI" id="CHEBI:30616"/>
    </ligand>
</feature>
<feature type="binding site" evidence="9">
    <location>
        <position position="52"/>
    </location>
    <ligand>
        <name>ATP</name>
        <dbReference type="ChEBI" id="CHEBI:30616"/>
    </ligand>
</feature>
<dbReference type="PANTHER" id="PTHR42848:SF1">
    <property type="entry name" value="HOLLIDAY JUNCTION BRANCH MIGRATION COMPLEX SUBUNIT RUVB"/>
    <property type="match status" value="1"/>
</dbReference>
<dbReference type="EMBL" id="PFOI01000003">
    <property type="protein sequence ID" value="PIZ71742.1"/>
    <property type="molecule type" value="Genomic_DNA"/>
</dbReference>
<comment type="function">
    <text evidence="9">The RuvA-RuvB-RuvC complex processes Holliday junction (HJ) DNA during genetic recombination and DNA repair, while the RuvA-RuvB complex plays an important role in the rescue of blocked DNA replication forks via replication fork reversal (RFR). RuvA specifically binds to HJ cruciform DNA, conferring on it an open structure. The RuvB hexamer acts as an ATP-dependent pump, pulling dsDNA into and through the RuvAB complex. RuvB forms 2 homohexamers on either side of HJ DNA bound by 1 or 2 RuvA tetramers; 4 subunits per hexamer contact DNA at a time. Coordinated motions by a converter formed by DNA-disengaged RuvB subunits stimulates ATP hydrolysis and nucleotide exchange. Immobilization of the converter enables RuvB to convert the ATP-contained energy into a lever motion, pulling 2 nucleotides of DNA out of the RuvA tetramer per ATP hydrolyzed, thus driving DNA branch migration. The RuvB motors rotate together with the DNA substrate, which together with the progressing nucleotide cycle form the mechanistic basis for DNA recombination by continuous HJ branch migration. Branch migration allows RuvC to scan DNA until it finds its consensus sequence, where it cleaves and resolves cruciform DNA.</text>
</comment>
<dbReference type="Pfam" id="PF05496">
    <property type="entry name" value="RuvB_N"/>
    <property type="match status" value="1"/>
</dbReference>
<organism evidence="11 12">
    <name type="scientific">Candidatus Portnoybacteria bacterium CG_4_10_14_0_2_um_filter_39_11</name>
    <dbReference type="NCBI Taxonomy" id="1974797"/>
    <lineage>
        <taxon>Bacteria</taxon>
        <taxon>Candidatus Portnoyibacteriota</taxon>
    </lineage>
</organism>
<sequence length="324" mass="36093">MDLTLRPKSFNDFIGQDKIKNNLLILLEAAKRRREPPEHLLFYGSAGLGKTTLACLVAEYLDAKIRITAGPSIERAGDLAAILTSLQPGEILFIDECHRLNKVIEEILYPAMEDYKLDIIIGKGPGARIMRLDLAPFTLVGATTRIGLISSPLRSRFGATYHLDFYDDQDIQTIIKRSAQILNTQITEQGCQTIAKCSRHTPRVANRLLKRVRDYAQVKADGQITPELAKTALTMLEIDHLGLELIDRKILHTLITKFKGGPAGIQALSAITNEEPDTIEDVHEPYLLQLGFIQRTPQGRVATHLAYKHLGININSRTSQQGLI</sequence>
<comment type="catalytic activity">
    <reaction evidence="9">
        <text>ATP + H2O = ADP + phosphate + H(+)</text>
        <dbReference type="Rhea" id="RHEA:13065"/>
        <dbReference type="ChEBI" id="CHEBI:15377"/>
        <dbReference type="ChEBI" id="CHEBI:15378"/>
        <dbReference type="ChEBI" id="CHEBI:30616"/>
        <dbReference type="ChEBI" id="CHEBI:43474"/>
        <dbReference type="ChEBI" id="CHEBI:456216"/>
    </reaction>
</comment>
<dbReference type="Gene3D" id="3.40.50.300">
    <property type="entry name" value="P-loop containing nucleotide triphosphate hydrolases"/>
    <property type="match status" value="1"/>
</dbReference>
<comment type="domain">
    <text evidence="9">Has 3 domains, the large (RuvB-L) and small ATPase (RuvB-S) domains and the C-terminal head (RuvB-H) domain. The head domain binds DNA, while the ATPase domains jointly bind ATP, ADP or are empty depending on the state of the subunit in the translocation cycle. During a single DNA translocation step the structure of each domain remains the same, but their relative positions change.</text>
</comment>
<dbReference type="GO" id="GO:0000400">
    <property type="term" value="F:four-way junction DNA binding"/>
    <property type="evidence" value="ECO:0007669"/>
    <property type="project" value="UniProtKB-UniRule"/>
</dbReference>
<dbReference type="Pfam" id="PF17864">
    <property type="entry name" value="AAA_lid_4"/>
    <property type="match status" value="1"/>
</dbReference>
<dbReference type="NCBIfam" id="TIGR00635">
    <property type="entry name" value="ruvB"/>
    <property type="match status" value="1"/>
</dbReference>
<feature type="binding site" evidence="9">
    <location>
        <position position="295"/>
    </location>
    <ligand>
        <name>DNA</name>
        <dbReference type="ChEBI" id="CHEBI:16991"/>
    </ligand>
</feature>
<comment type="similarity">
    <text evidence="9">Belongs to the RuvB family.</text>
</comment>
<dbReference type="InterPro" id="IPR008823">
    <property type="entry name" value="RuvB_wg_C"/>
</dbReference>
<dbReference type="InterPro" id="IPR003593">
    <property type="entry name" value="AAA+_ATPase"/>
</dbReference>
<dbReference type="Gene3D" id="1.10.8.60">
    <property type="match status" value="1"/>
</dbReference>
<comment type="subcellular location">
    <subcellularLocation>
        <location evidence="9">Cytoplasm</location>
    </subcellularLocation>
</comment>
<dbReference type="SUPFAM" id="SSF46785">
    <property type="entry name" value="Winged helix' DNA-binding domain"/>
    <property type="match status" value="1"/>
</dbReference>
<feature type="binding site" evidence="9">
    <location>
        <position position="166"/>
    </location>
    <ligand>
        <name>ATP</name>
        <dbReference type="ChEBI" id="CHEBI:30616"/>
    </ligand>
</feature>
<comment type="subunit">
    <text evidence="9">Homohexamer. Forms an RuvA(8)-RuvB(12)-Holliday junction (HJ) complex. HJ DNA is sandwiched between 2 RuvA tetramers; dsDNA enters through RuvA and exits via RuvB. An RuvB hexamer assembles on each DNA strand where it exits the tetramer. Each RuvB hexamer is contacted by two RuvA subunits (via domain III) on 2 adjacent RuvB subunits; this complex drives branch migration. In the full resolvosome a probable DNA-RuvA(4)-RuvB(12)-RuvC(2) complex forms which resolves the HJ.</text>
</comment>
<dbReference type="EC" id="3.6.4.-" evidence="9"/>
<dbReference type="Gene3D" id="1.10.10.10">
    <property type="entry name" value="Winged helix-like DNA-binding domain superfamily/Winged helix DNA-binding domain"/>
    <property type="match status" value="1"/>
</dbReference>
<feature type="binding site" evidence="9">
    <location>
        <position position="300"/>
    </location>
    <ligand>
        <name>DNA</name>
        <dbReference type="ChEBI" id="CHEBI:16991"/>
    </ligand>
</feature>
<evidence type="ECO:0000256" key="6">
    <source>
        <dbReference type="ARBA" id="ARBA00023125"/>
    </source>
</evidence>
<reference evidence="12" key="1">
    <citation type="submission" date="2017-09" db="EMBL/GenBank/DDBJ databases">
        <title>Depth-based differentiation of microbial function through sediment-hosted aquifers and enrichment of novel symbionts in the deep terrestrial subsurface.</title>
        <authorList>
            <person name="Probst A.J."/>
            <person name="Ladd B."/>
            <person name="Jarett J.K."/>
            <person name="Geller-Mcgrath D.E."/>
            <person name="Sieber C.M.K."/>
            <person name="Emerson J.B."/>
            <person name="Anantharaman K."/>
            <person name="Thomas B.C."/>
            <person name="Malmstrom R."/>
            <person name="Stieglmeier M."/>
            <person name="Klingl A."/>
            <person name="Woyke T."/>
            <person name="Ryan C.M."/>
            <person name="Banfield J.F."/>
        </authorList>
    </citation>
    <scope>NUCLEOTIDE SEQUENCE [LARGE SCALE GENOMIC DNA]</scope>
</reference>
<dbReference type="InterPro" id="IPR008824">
    <property type="entry name" value="RuvB-like_N"/>
</dbReference>
<evidence type="ECO:0000256" key="9">
    <source>
        <dbReference type="HAMAP-Rule" id="MF_00016"/>
    </source>
</evidence>
<keyword evidence="3 9" id="KW-0227">DNA damage</keyword>
<accession>A0A2M7UKR5</accession>
<dbReference type="InterPro" id="IPR036388">
    <property type="entry name" value="WH-like_DNA-bd_sf"/>
</dbReference>
<keyword evidence="6 9" id="KW-0238">DNA-binding</keyword>
<dbReference type="InterPro" id="IPR036390">
    <property type="entry name" value="WH_DNA-bd_sf"/>
</dbReference>
<dbReference type="GO" id="GO:0006310">
    <property type="term" value="P:DNA recombination"/>
    <property type="evidence" value="ECO:0007669"/>
    <property type="project" value="UniProtKB-UniRule"/>
</dbReference>
<evidence type="ECO:0000256" key="8">
    <source>
        <dbReference type="ARBA" id="ARBA00023204"/>
    </source>
</evidence>